<dbReference type="Proteomes" id="UP000078542">
    <property type="component" value="Unassembled WGS sequence"/>
</dbReference>
<feature type="compositionally biased region" description="Basic and acidic residues" evidence="1">
    <location>
        <begin position="84"/>
        <end position="94"/>
    </location>
</feature>
<dbReference type="EMBL" id="KQ976768">
    <property type="protein sequence ID" value="KYN08473.1"/>
    <property type="molecule type" value="Genomic_DNA"/>
</dbReference>
<feature type="region of interest" description="Disordered" evidence="1">
    <location>
        <begin position="64"/>
        <end position="94"/>
    </location>
</feature>
<name>A0A151IQZ5_9HYME</name>
<protein>
    <submittedName>
        <fullName evidence="2">Uncharacterized protein</fullName>
    </submittedName>
</protein>
<evidence type="ECO:0000313" key="3">
    <source>
        <dbReference type="Proteomes" id="UP000078542"/>
    </source>
</evidence>
<proteinExistence type="predicted"/>
<evidence type="ECO:0000256" key="1">
    <source>
        <dbReference type="SAM" id="MobiDB-lite"/>
    </source>
</evidence>
<feature type="non-terminal residue" evidence="2">
    <location>
        <position position="1"/>
    </location>
</feature>
<organism evidence="2 3">
    <name type="scientific">Cyphomyrmex costatus</name>
    <dbReference type="NCBI Taxonomy" id="456900"/>
    <lineage>
        <taxon>Eukaryota</taxon>
        <taxon>Metazoa</taxon>
        <taxon>Ecdysozoa</taxon>
        <taxon>Arthropoda</taxon>
        <taxon>Hexapoda</taxon>
        <taxon>Insecta</taxon>
        <taxon>Pterygota</taxon>
        <taxon>Neoptera</taxon>
        <taxon>Endopterygota</taxon>
        <taxon>Hymenoptera</taxon>
        <taxon>Apocrita</taxon>
        <taxon>Aculeata</taxon>
        <taxon>Formicoidea</taxon>
        <taxon>Formicidae</taxon>
        <taxon>Myrmicinae</taxon>
        <taxon>Cyphomyrmex</taxon>
    </lineage>
</organism>
<evidence type="ECO:0000313" key="2">
    <source>
        <dbReference type="EMBL" id="KYN08473.1"/>
    </source>
</evidence>
<gene>
    <name evidence="2" type="ORF">ALC62_00551</name>
</gene>
<dbReference type="AlphaFoldDB" id="A0A151IQZ5"/>
<accession>A0A151IQZ5</accession>
<reference evidence="2 3" key="1">
    <citation type="submission" date="2016-03" db="EMBL/GenBank/DDBJ databases">
        <title>Cyphomyrmex costatus WGS genome.</title>
        <authorList>
            <person name="Nygaard S."/>
            <person name="Hu H."/>
            <person name="Boomsma J."/>
            <person name="Zhang G."/>
        </authorList>
    </citation>
    <scope>NUCLEOTIDE SEQUENCE [LARGE SCALE GENOMIC DNA]</scope>
    <source>
        <strain evidence="2">MS0001</strain>
        <tissue evidence="2">Whole body</tissue>
    </source>
</reference>
<sequence>DETSVTKIWIDTKNPGGNIMSRLELAEECISIAIVKRPRRPREPFPLAQGGGCRGEMIVHPSRLHSPSLPHPTALAPGTHRPRDHLLHVGARVE</sequence>
<keyword evidence="3" id="KW-1185">Reference proteome</keyword>